<dbReference type="AlphaFoldDB" id="A0A379TBB4"/>
<dbReference type="InterPro" id="IPR005801">
    <property type="entry name" value="ADC_synthase"/>
</dbReference>
<dbReference type="Gene3D" id="3.60.120.10">
    <property type="entry name" value="Anthranilate synthase"/>
    <property type="match status" value="1"/>
</dbReference>
<dbReference type="EC" id="2.6.1.85" evidence="1"/>
<keyword evidence="1" id="KW-0808">Transferase</keyword>
<sequence>MMKTLSPTVITLPWRPDAAEHYFAPVNHLPWAMLLHSGNAIHPYNRFDILVADPVTMLTTRAQETTVCTAGATTVTLDDPLRVLQTQLEKLPFHPRPRS</sequence>
<dbReference type="GO" id="GO:0046820">
    <property type="term" value="F:4-amino-4-deoxychorismate synthase activity"/>
    <property type="evidence" value="ECO:0007669"/>
    <property type="project" value="UniProtKB-EC"/>
</dbReference>
<proteinExistence type="predicted"/>
<evidence type="ECO:0000313" key="1">
    <source>
        <dbReference type="EMBL" id="SUG47416.1"/>
    </source>
</evidence>
<keyword evidence="1" id="KW-0032">Aminotransferase</keyword>
<dbReference type="EMBL" id="UGXG01000002">
    <property type="protein sequence ID" value="SUG47416.1"/>
    <property type="molecule type" value="Genomic_DNA"/>
</dbReference>
<reference evidence="1 2" key="1">
    <citation type="submission" date="2018-06" db="EMBL/GenBank/DDBJ databases">
        <authorList>
            <consortium name="Pathogen Informatics"/>
            <person name="Doyle S."/>
        </authorList>
    </citation>
    <scope>NUCLEOTIDE SEQUENCE [LARGE SCALE GENOMIC DNA]</scope>
    <source>
        <strain evidence="1 2">NCTC8297</strain>
    </source>
</reference>
<accession>A0A379TBB4</accession>
<dbReference type="SUPFAM" id="SSF56322">
    <property type="entry name" value="ADC synthase"/>
    <property type="match status" value="1"/>
</dbReference>
<protein>
    <submittedName>
        <fullName evidence="1">Para-aminobenzoate synthase component I</fullName>
        <ecNumber evidence="1">2.6.1.85</ecNumber>
    </submittedName>
</protein>
<dbReference type="Proteomes" id="UP000254741">
    <property type="component" value="Unassembled WGS sequence"/>
</dbReference>
<gene>
    <name evidence="1" type="primary">pabB_2</name>
    <name evidence="1" type="ORF">NCTC8297_02683</name>
</gene>
<evidence type="ECO:0000313" key="2">
    <source>
        <dbReference type="Proteomes" id="UP000254741"/>
    </source>
</evidence>
<name>A0A379TBB4_SALER</name>
<organism evidence="1 2">
    <name type="scientific">Salmonella enterica subsp. arizonae</name>
    <dbReference type="NCBI Taxonomy" id="59203"/>
    <lineage>
        <taxon>Bacteria</taxon>
        <taxon>Pseudomonadati</taxon>
        <taxon>Pseudomonadota</taxon>
        <taxon>Gammaproteobacteria</taxon>
        <taxon>Enterobacterales</taxon>
        <taxon>Enterobacteriaceae</taxon>
        <taxon>Salmonella</taxon>
    </lineage>
</organism>